<keyword evidence="9" id="KW-1185">Reference proteome</keyword>
<feature type="domain" description="External alternative NADH-ubiquinone oxidoreductase-like C-terminal" evidence="7">
    <location>
        <begin position="406"/>
        <end position="472"/>
    </location>
</feature>
<dbReference type="InterPro" id="IPR045024">
    <property type="entry name" value="NDH-2"/>
</dbReference>
<dbReference type="EMBL" id="JASBNA010000029">
    <property type="protein sequence ID" value="KAK7683828.1"/>
    <property type="molecule type" value="Genomic_DNA"/>
</dbReference>
<evidence type="ECO:0000259" key="7">
    <source>
        <dbReference type="Pfam" id="PF22366"/>
    </source>
</evidence>
<dbReference type="GO" id="GO:0003954">
    <property type="term" value="F:NADH dehydrogenase activity"/>
    <property type="evidence" value="ECO:0007669"/>
    <property type="project" value="InterPro"/>
</dbReference>
<dbReference type="SUPFAM" id="SSF51905">
    <property type="entry name" value="FAD/NAD(P)-binding domain"/>
    <property type="match status" value="1"/>
</dbReference>
<keyword evidence="5" id="KW-0520">NAD</keyword>
<dbReference type="AlphaFoldDB" id="A0AAW0FQ73"/>
<keyword evidence="2" id="KW-0285">Flavoprotein</keyword>
<evidence type="ECO:0000256" key="2">
    <source>
        <dbReference type="ARBA" id="ARBA00022630"/>
    </source>
</evidence>
<accession>A0AAW0FQ73</accession>
<evidence type="ECO:0000256" key="1">
    <source>
        <dbReference type="ARBA" id="ARBA00005272"/>
    </source>
</evidence>
<keyword evidence="4" id="KW-0560">Oxidoreductase</keyword>
<dbReference type="GO" id="GO:0005739">
    <property type="term" value="C:mitochondrion"/>
    <property type="evidence" value="ECO:0007669"/>
    <property type="project" value="TreeGrafter"/>
</dbReference>
<dbReference type="InterPro" id="IPR036188">
    <property type="entry name" value="FAD/NAD-bd_sf"/>
</dbReference>
<dbReference type="Pfam" id="PF22366">
    <property type="entry name" value="NDH2_C"/>
    <property type="match status" value="1"/>
</dbReference>
<sequence length="476" mass="53673">MRLQTPALRQSGHMSRALIVRRNFASSPPRPKPRVVVLGSGWGGYEVLRGINKRKWDVTMISPTNYFNFTPLLAGCAVGTLEFRATVEPVRRYTPEVTAYQAWCDHIDFKRKVLRCMPATPVDVPRPGSPHLSKDRSIQGLEAHGRTFDLPYDKLIIAVGAYNQTFNVPGVKEHAHFLKDVRDARAIRSRVLECFEQAGQPVITDEERRKLLHFCIVGGGPTGVEFAAELHDLLHTDIKQHYPGLASLAKISLFDVAPNILGSFDAGLQKYATKKFTREGIRLLTSHHVERVEAGKLFVKEEGEVPFGLLVWSTGLAPNPLIESIADAEKHPKTHNLITDDNLRVIMKDTGAPDPDVFAIGDAAMIRDAPLPATAQVAYQKARYINKKFTAMSKDKEHVKPFEFYYMGSMAYLGDWIAVYDRTQVESGPKAKEAGRLAWLLWRSAYFTKTISIRNKILVPVYWFINWIFGRDLSRF</sequence>
<dbReference type="Proteomes" id="UP001385951">
    <property type="component" value="Unassembled WGS sequence"/>
</dbReference>
<organism evidence="8 9">
    <name type="scientific">Cerrena zonata</name>
    <dbReference type="NCBI Taxonomy" id="2478898"/>
    <lineage>
        <taxon>Eukaryota</taxon>
        <taxon>Fungi</taxon>
        <taxon>Dikarya</taxon>
        <taxon>Basidiomycota</taxon>
        <taxon>Agaricomycotina</taxon>
        <taxon>Agaricomycetes</taxon>
        <taxon>Polyporales</taxon>
        <taxon>Cerrenaceae</taxon>
        <taxon>Cerrena</taxon>
    </lineage>
</organism>
<dbReference type="PANTHER" id="PTHR43706:SF17">
    <property type="entry name" value="NADH DEHYDROGENASE (EUROFUNG)"/>
    <property type="match status" value="1"/>
</dbReference>
<dbReference type="InterPro" id="IPR054585">
    <property type="entry name" value="NDH2-like_C"/>
</dbReference>
<evidence type="ECO:0000256" key="5">
    <source>
        <dbReference type="ARBA" id="ARBA00023027"/>
    </source>
</evidence>
<proteinExistence type="inferred from homology"/>
<comment type="caution">
    <text evidence="8">The sequence shown here is derived from an EMBL/GenBank/DDBJ whole genome shotgun (WGS) entry which is preliminary data.</text>
</comment>
<dbReference type="InterPro" id="IPR023753">
    <property type="entry name" value="FAD/NAD-binding_dom"/>
</dbReference>
<dbReference type="Pfam" id="PF07992">
    <property type="entry name" value="Pyr_redox_2"/>
    <property type="match status" value="1"/>
</dbReference>
<evidence type="ECO:0008006" key="10">
    <source>
        <dbReference type="Google" id="ProtNLM"/>
    </source>
</evidence>
<feature type="domain" description="FAD/NAD(P)-binding" evidence="6">
    <location>
        <begin position="34"/>
        <end position="382"/>
    </location>
</feature>
<evidence type="ECO:0000313" key="8">
    <source>
        <dbReference type="EMBL" id="KAK7683828.1"/>
    </source>
</evidence>
<gene>
    <name evidence="8" type="ORF">QCA50_013204</name>
</gene>
<protein>
    <recommendedName>
        <fullName evidence="10">FAD/NAD(P)-binding domain-containing protein</fullName>
    </recommendedName>
</protein>
<name>A0AAW0FQ73_9APHY</name>
<dbReference type="PANTHER" id="PTHR43706">
    <property type="entry name" value="NADH DEHYDROGENASE"/>
    <property type="match status" value="1"/>
</dbReference>
<evidence type="ECO:0000256" key="4">
    <source>
        <dbReference type="ARBA" id="ARBA00023002"/>
    </source>
</evidence>
<evidence type="ECO:0000313" key="9">
    <source>
        <dbReference type="Proteomes" id="UP001385951"/>
    </source>
</evidence>
<evidence type="ECO:0000256" key="3">
    <source>
        <dbReference type="ARBA" id="ARBA00022827"/>
    </source>
</evidence>
<keyword evidence="3" id="KW-0274">FAD</keyword>
<comment type="similarity">
    <text evidence="1">Belongs to the NADH dehydrogenase family.</text>
</comment>
<dbReference type="PRINTS" id="PR00368">
    <property type="entry name" value="FADPNR"/>
</dbReference>
<evidence type="ECO:0000259" key="6">
    <source>
        <dbReference type="Pfam" id="PF07992"/>
    </source>
</evidence>
<dbReference type="Gene3D" id="3.50.50.100">
    <property type="match status" value="1"/>
</dbReference>
<reference evidence="8 9" key="1">
    <citation type="submission" date="2022-09" db="EMBL/GenBank/DDBJ databases">
        <authorList>
            <person name="Palmer J.M."/>
        </authorList>
    </citation>
    <scope>NUCLEOTIDE SEQUENCE [LARGE SCALE GENOMIC DNA]</scope>
    <source>
        <strain evidence="8 9">DSM 7382</strain>
    </source>
</reference>